<dbReference type="FunCoup" id="A0A0L0H3A6">
    <property type="interactions" value="190"/>
</dbReference>
<dbReference type="STRING" id="645134.A0A0L0H3A6"/>
<dbReference type="SMART" id="SM00332">
    <property type="entry name" value="PP2Cc"/>
    <property type="match status" value="1"/>
</dbReference>
<dbReference type="InParanoid" id="A0A0L0H3A6"/>
<dbReference type="InterPro" id="IPR001932">
    <property type="entry name" value="PPM-type_phosphatase-like_dom"/>
</dbReference>
<dbReference type="InterPro" id="IPR036457">
    <property type="entry name" value="PPM-type-like_dom_sf"/>
</dbReference>
<organism evidence="2 3">
    <name type="scientific">Spizellomyces punctatus (strain DAOM BR117)</name>
    <dbReference type="NCBI Taxonomy" id="645134"/>
    <lineage>
        <taxon>Eukaryota</taxon>
        <taxon>Fungi</taxon>
        <taxon>Fungi incertae sedis</taxon>
        <taxon>Chytridiomycota</taxon>
        <taxon>Chytridiomycota incertae sedis</taxon>
        <taxon>Chytridiomycetes</taxon>
        <taxon>Spizellomycetales</taxon>
        <taxon>Spizellomycetaceae</taxon>
        <taxon>Spizellomyces</taxon>
    </lineage>
</organism>
<evidence type="ECO:0000313" key="2">
    <source>
        <dbReference type="EMBL" id="KNC95950.1"/>
    </source>
</evidence>
<dbReference type="Gene3D" id="3.60.40.10">
    <property type="entry name" value="PPM-type phosphatase domain"/>
    <property type="match status" value="1"/>
</dbReference>
<keyword evidence="3" id="KW-1185">Reference proteome</keyword>
<feature type="domain" description="PPM-type phosphatase" evidence="1">
    <location>
        <begin position="162"/>
        <end position="501"/>
    </location>
</feature>
<dbReference type="GeneID" id="27691845"/>
<dbReference type="PANTHER" id="PTHR13832:SF792">
    <property type="entry name" value="GM14286P"/>
    <property type="match status" value="1"/>
</dbReference>
<evidence type="ECO:0000259" key="1">
    <source>
        <dbReference type="PROSITE" id="PS51746"/>
    </source>
</evidence>
<protein>
    <recommendedName>
        <fullName evidence="1">PPM-type phosphatase domain-containing protein</fullName>
    </recommendedName>
</protein>
<dbReference type="eggNOG" id="KOG0700">
    <property type="taxonomic scope" value="Eukaryota"/>
</dbReference>
<dbReference type="PROSITE" id="PS51746">
    <property type="entry name" value="PPM_2"/>
    <property type="match status" value="1"/>
</dbReference>
<dbReference type="Proteomes" id="UP000053201">
    <property type="component" value="Unassembled WGS sequence"/>
</dbReference>
<evidence type="ECO:0000313" key="3">
    <source>
        <dbReference type="Proteomes" id="UP000053201"/>
    </source>
</evidence>
<dbReference type="RefSeq" id="XP_016603990.1">
    <property type="nucleotide sequence ID" value="XM_016756855.1"/>
</dbReference>
<reference evidence="2 3" key="1">
    <citation type="submission" date="2009-08" db="EMBL/GenBank/DDBJ databases">
        <title>The Genome Sequence of Spizellomyces punctatus strain DAOM BR117.</title>
        <authorList>
            <consortium name="The Broad Institute Genome Sequencing Platform"/>
            <person name="Russ C."/>
            <person name="Cuomo C."/>
            <person name="Shea T."/>
            <person name="Young S.K."/>
            <person name="Zeng Q."/>
            <person name="Koehrsen M."/>
            <person name="Haas B."/>
            <person name="Borodovsky M."/>
            <person name="Guigo R."/>
            <person name="Alvarado L."/>
            <person name="Berlin A."/>
            <person name="Bochicchio J."/>
            <person name="Borenstein D."/>
            <person name="Chapman S."/>
            <person name="Chen Z."/>
            <person name="Engels R."/>
            <person name="Freedman E."/>
            <person name="Gellesch M."/>
            <person name="Goldberg J."/>
            <person name="Griggs A."/>
            <person name="Gujja S."/>
            <person name="Heiman D."/>
            <person name="Hepburn T."/>
            <person name="Howarth C."/>
            <person name="Jen D."/>
            <person name="Larson L."/>
            <person name="Lewis B."/>
            <person name="Mehta T."/>
            <person name="Park D."/>
            <person name="Pearson M."/>
            <person name="Roberts A."/>
            <person name="Saif S."/>
            <person name="Shenoy N."/>
            <person name="Sisk P."/>
            <person name="Stolte C."/>
            <person name="Sykes S."/>
            <person name="Thomson T."/>
            <person name="Walk T."/>
            <person name="White J."/>
            <person name="Yandava C."/>
            <person name="Burger G."/>
            <person name="Gray M.W."/>
            <person name="Holland P.W.H."/>
            <person name="King N."/>
            <person name="Lang F.B.F."/>
            <person name="Roger A.J."/>
            <person name="Ruiz-Trillo I."/>
            <person name="Lander E."/>
            <person name="Nusbaum C."/>
        </authorList>
    </citation>
    <scope>NUCLEOTIDE SEQUENCE [LARGE SCALE GENOMIC DNA]</scope>
    <source>
        <strain evidence="2 3">DAOM BR117</strain>
    </source>
</reference>
<dbReference type="CDD" id="cd00143">
    <property type="entry name" value="PP2Cc"/>
    <property type="match status" value="1"/>
</dbReference>
<dbReference type="AlphaFoldDB" id="A0A0L0H3A6"/>
<proteinExistence type="predicted"/>
<dbReference type="SUPFAM" id="SSF81606">
    <property type="entry name" value="PP2C-like"/>
    <property type="match status" value="1"/>
</dbReference>
<gene>
    <name evidence="2" type="ORF">SPPG_08701</name>
</gene>
<dbReference type="GO" id="GO:0004741">
    <property type="term" value="F:[pyruvate dehydrogenase (acetyl-transferring)]-phosphatase activity"/>
    <property type="evidence" value="ECO:0007669"/>
    <property type="project" value="TreeGrafter"/>
</dbReference>
<sequence length="564" mass="61956">MQRILSRVKLGAAKCSRLLSSVSVRSTLSYNIHVRLSTTSGRSPPPAPTKPSPFLTARNAAKLGVLTACAGVMYYVTRPNSSQTAEKTSSQVHGEQLTEQQINSILKANEQSFAVDMKTLFAADISDSEAGHKGLRKWIPAGKGRESVELPVTMTPVIAYHLNQVASNQPIEDYHSEHRHRNGVILGVFDGHSGTECADVLSKYLGVYVAKAISELPACNETPERKKHVTHALKTAFNRMDADITNGGIDPDPSVPQNERIQAALRPAIAGSCAIVAYMEGRDLYIACTGDSRAVVGRRRGDGSFEAVPLSEDQTTANPAEHARLLEEHPHERDTVIVRGRVLGGLMPTRAFGDSRYKWPAEDQQALRVRQHRANYHTPPYVTAEPEVTHYEIDPTADKFLILATDGIWDRLSNEQSVELVAGYMQRHALVPDAPTVGASLLEEATRAGDQWSWIDDNAATHLIRNALGRGNPFMISTLLKIQPPHSRRFRDDMTANVVFFGASEPAEQVGERFAALGSVERKAFQDVDLSRAEPKRHRLRLWVQALQSQQSTAGKTSMAASKL</sequence>
<accession>A0A0L0H3A6</accession>
<dbReference type="PANTHER" id="PTHR13832">
    <property type="entry name" value="PROTEIN PHOSPHATASE 2C"/>
    <property type="match status" value="1"/>
</dbReference>
<dbReference type="GO" id="GO:0005739">
    <property type="term" value="C:mitochondrion"/>
    <property type="evidence" value="ECO:0007669"/>
    <property type="project" value="TreeGrafter"/>
</dbReference>
<dbReference type="OrthoDB" id="420076at2759"/>
<dbReference type="EMBL" id="KQ257473">
    <property type="protein sequence ID" value="KNC95950.1"/>
    <property type="molecule type" value="Genomic_DNA"/>
</dbReference>
<dbReference type="InterPro" id="IPR015655">
    <property type="entry name" value="PP2C"/>
</dbReference>
<dbReference type="Pfam" id="PF00481">
    <property type="entry name" value="PP2C"/>
    <property type="match status" value="1"/>
</dbReference>
<dbReference type="VEuPathDB" id="FungiDB:SPPG_08701"/>
<dbReference type="OMA" id="DHNAWNP"/>
<name>A0A0L0H3A6_SPIPD</name>